<dbReference type="AlphaFoldDB" id="A0A1I0MH59"/>
<dbReference type="Proteomes" id="UP000183275">
    <property type="component" value="Unassembled WGS sequence"/>
</dbReference>
<dbReference type="RefSeq" id="WP_049990859.1">
    <property type="nucleotide sequence ID" value="NZ_FOIS01000001.1"/>
</dbReference>
<keyword evidence="3" id="KW-1185">Reference proteome</keyword>
<evidence type="ECO:0000256" key="1">
    <source>
        <dbReference type="SAM" id="MobiDB-lite"/>
    </source>
</evidence>
<dbReference type="SUPFAM" id="SSF63829">
    <property type="entry name" value="Calcium-dependent phosphotriesterase"/>
    <property type="match status" value="1"/>
</dbReference>
<dbReference type="InterPro" id="IPR006521">
    <property type="entry name" value="Tail_protein_I"/>
</dbReference>
<sequence length="782" mass="84825">MEFSYATTTSESDWAEWTTRNVEVADGGISLARTTTIRESSLGSSIVDLAVDPTGLLYTIDPSGALYRYDPTADARQRLLDGDEISIESPRAVCASDNRVFVVNDADGTIVTISPRRRRETGTLRSRATEPVELTSDGGTIYALDGDERIVCLGDGDRCIDRQLHSPADLAVADGLAYVLDVVDGVPTVRAFRGDQEIRDETYPVPTDAFVADGEEFVPTAVTAPQGTIVLAGTVGERNEHGLFEFDSATGEFHRLHELEAGCDQLVSRSPGDGARDGRIFYALGSADRTCYALREVAEYARHPDRDRHVGLAVHRYDSGVDGVEWHRLALELARSGASTQVRVRYHATDDPALLPFDTDDPQSTATEPAASVDGSTTGTDEPPAAAVTEPGERSTGAESDGNETSASTAPIDLDVLATLQAANVDSIWELTTTAAAQLAARSDRLTPAEVRSWQQTAGDTLVDHVESEWTRVDEIDPTDILLRDATGRYLYVAIELVGTPTAAPVVDSATAYCPRQSYLRYLPELYQADDRSAAFLERFLSVFETSFVEIESEIEHISRYFDPHGVPSDSLAWLEDWLAADAYRDWPESARREYLARAPELYAKRGTRAGLRATLELYLRHAAPDRTEPVTGTPSDRRRRTASDRSGDETASRATGPGDGGDHAAGDIGTGHRLFFLDPTDLDRADGESAKQEYASMLTGDRSVVLFCGPFESATHRAAVEEIVETETPAHVDARVLALEDEFTLGGDAFLGLNTALQTRTFAMGEAILGADTVLGTRESD</sequence>
<dbReference type="STRING" id="1202768.SAMN05216285_0966"/>
<feature type="region of interest" description="Disordered" evidence="1">
    <location>
        <begin position="624"/>
        <end position="666"/>
    </location>
</feature>
<evidence type="ECO:0000313" key="2">
    <source>
        <dbReference type="EMBL" id="SEV87687.1"/>
    </source>
</evidence>
<name>A0A1I0MH59_9EURY</name>
<dbReference type="Gene3D" id="2.130.10.10">
    <property type="entry name" value="YVTN repeat-like/Quinoprotein amine dehydrogenase"/>
    <property type="match status" value="1"/>
</dbReference>
<gene>
    <name evidence="2" type="ORF">SAMN05216285_0966</name>
</gene>
<accession>A0A1I0MH59</accession>
<dbReference type="NCBIfam" id="TIGR02242">
    <property type="entry name" value="tail_TIGR02242"/>
    <property type="match status" value="1"/>
</dbReference>
<proteinExistence type="predicted"/>
<dbReference type="OrthoDB" id="202878at2157"/>
<organism evidence="2 3">
    <name type="scientific">Natrinema salifodinae</name>
    <dbReference type="NCBI Taxonomy" id="1202768"/>
    <lineage>
        <taxon>Archaea</taxon>
        <taxon>Methanobacteriati</taxon>
        <taxon>Methanobacteriota</taxon>
        <taxon>Stenosarchaea group</taxon>
        <taxon>Halobacteria</taxon>
        <taxon>Halobacteriales</taxon>
        <taxon>Natrialbaceae</taxon>
        <taxon>Natrinema</taxon>
    </lineage>
</organism>
<evidence type="ECO:0000313" key="3">
    <source>
        <dbReference type="Proteomes" id="UP000183275"/>
    </source>
</evidence>
<dbReference type="InterPro" id="IPR011748">
    <property type="entry name" value="Unchr_phage_tail-like"/>
</dbReference>
<reference evidence="3" key="1">
    <citation type="submission" date="2016-10" db="EMBL/GenBank/DDBJ databases">
        <authorList>
            <person name="Varghese N."/>
        </authorList>
    </citation>
    <scope>NUCLEOTIDE SEQUENCE [LARGE SCALE GENOMIC DNA]</scope>
    <source>
        <strain evidence="3">CGMCC 1.12284</strain>
    </source>
</reference>
<dbReference type="EMBL" id="FOIS01000001">
    <property type="protein sequence ID" value="SEV87687.1"/>
    <property type="molecule type" value="Genomic_DNA"/>
</dbReference>
<dbReference type="Pfam" id="PF09684">
    <property type="entry name" value="Tail_P2_I"/>
    <property type="match status" value="1"/>
</dbReference>
<dbReference type="InterPro" id="IPR015943">
    <property type="entry name" value="WD40/YVTN_repeat-like_dom_sf"/>
</dbReference>
<feature type="region of interest" description="Disordered" evidence="1">
    <location>
        <begin position="353"/>
        <end position="408"/>
    </location>
</feature>
<feature type="compositionally biased region" description="Basic and acidic residues" evidence="1">
    <location>
        <begin position="642"/>
        <end position="652"/>
    </location>
</feature>
<dbReference type="eggNOG" id="arCOG13175">
    <property type="taxonomic scope" value="Archaea"/>
</dbReference>
<protein>
    <submittedName>
        <fullName evidence="2">Phage tail protein domain-containing protein</fullName>
    </submittedName>
</protein>